<feature type="transmembrane region" description="Helical" evidence="1">
    <location>
        <begin position="246"/>
        <end position="263"/>
    </location>
</feature>
<sequence length="466" mass="52492">MESETEFDSEFVQKYGPVRVQWIEPPPSDRLFVRPYALNYFFDGKLYRTRQERGSAVFELFFDLLYVGIIANLAESAIEEATGASFGKYVLLFLAAWQIWADMREFMDYYYNNDLSQKAYVLWIMVLLVVYANNANTILMSKAQTGLVVGCYILARFSAILLTLVYTVFVKEHRRQMICFCSLTCISLLVFGFIIVAPLHGKIAIAAVCYFYDTLVYAITFHPWFKRLIGARYSTAVNIEHEVERHGAFVVIALGEYLYTIVASSPAASGFNERTARAISVLVVAYCLSWFYFRGEGSKKAVHALRRSVLSAYCWIYVHIPLMISLIISADAAGALTRSHSLYANGDLESDSFETERPHYLHSVQIFYGAGVGVAIICMSVLALCDKSLDPIGASKISSKVRLIPRILVSFVVLGISFAHIKITLYMGIIALLMILQLLFETIAELPSTENGEIALYETNPEIQRN</sequence>
<feature type="transmembrane region" description="Helical" evidence="1">
    <location>
        <begin position="203"/>
        <end position="225"/>
    </location>
</feature>
<evidence type="ECO:0000313" key="3">
    <source>
        <dbReference type="Proteomes" id="UP000191024"/>
    </source>
</evidence>
<name>A0A1G4ILL2_9SACH</name>
<feature type="transmembrane region" description="Helical" evidence="1">
    <location>
        <begin position="275"/>
        <end position="293"/>
    </location>
</feature>
<keyword evidence="1" id="KW-0472">Membrane</keyword>
<dbReference type="STRING" id="1230905.A0A1G4ILL2"/>
<feature type="transmembrane region" description="Helical" evidence="1">
    <location>
        <begin position="145"/>
        <end position="170"/>
    </location>
</feature>
<feature type="transmembrane region" description="Helical" evidence="1">
    <location>
        <begin position="177"/>
        <end position="197"/>
    </location>
</feature>
<protein>
    <submittedName>
        <fullName evidence="2">LAMI_0A00210g1_1</fullName>
    </submittedName>
</protein>
<evidence type="ECO:0000256" key="1">
    <source>
        <dbReference type="SAM" id="Phobius"/>
    </source>
</evidence>
<dbReference type="EMBL" id="LT598462">
    <property type="protein sequence ID" value="SCU77234.1"/>
    <property type="molecule type" value="Genomic_DNA"/>
</dbReference>
<dbReference type="PANTHER" id="PTHR36840">
    <property type="entry name" value="BLL5714 PROTEIN"/>
    <property type="match status" value="1"/>
</dbReference>
<dbReference type="InterPro" id="IPR010640">
    <property type="entry name" value="Low_temperature_requirement_A"/>
</dbReference>
<accession>A0A1G4ILL2</accession>
<evidence type="ECO:0000313" key="2">
    <source>
        <dbReference type="EMBL" id="SCU77234.1"/>
    </source>
</evidence>
<feature type="transmembrane region" description="Helical" evidence="1">
    <location>
        <begin position="314"/>
        <end position="336"/>
    </location>
</feature>
<organism evidence="2 3">
    <name type="scientific">Lachancea mirantina</name>
    <dbReference type="NCBI Taxonomy" id="1230905"/>
    <lineage>
        <taxon>Eukaryota</taxon>
        <taxon>Fungi</taxon>
        <taxon>Dikarya</taxon>
        <taxon>Ascomycota</taxon>
        <taxon>Saccharomycotina</taxon>
        <taxon>Saccharomycetes</taxon>
        <taxon>Saccharomycetales</taxon>
        <taxon>Saccharomycetaceae</taxon>
        <taxon>Lachancea</taxon>
    </lineage>
</organism>
<keyword evidence="3" id="KW-1185">Reference proteome</keyword>
<feature type="transmembrane region" description="Helical" evidence="1">
    <location>
        <begin position="366"/>
        <end position="386"/>
    </location>
</feature>
<dbReference type="PANTHER" id="PTHR36840:SF1">
    <property type="entry name" value="BLL5714 PROTEIN"/>
    <property type="match status" value="1"/>
</dbReference>
<dbReference type="Proteomes" id="UP000191024">
    <property type="component" value="Chromosome A"/>
</dbReference>
<proteinExistence type="predicted"/>
<dbReference type="AlphaFoldDB" id="A0A1G4ILL2"/>
<reference evidence="2 3" key="1">
    <citation type="submission" date="2016-03" db="EMBL/GenBank/DDBJ databases">
        <authorList>
            <person name="Devillers H."/>
        </authorList>
    </citation>
    <scope>NUCLEOTIDE SEQUENCE [LARGE SCALE GENOMIC DNA]</scope>
    <source>
        <strain evidence="2">CBS 11717</strain>
    </source>
</reference>
<feature type="transmembrane region" description="Helical" evidence="1">
    <location>
        <begin position="115"/>
        <end position="133"/>
    </location>
</feature>
<keyword evidence="1" id="KW-0812">Transmembrane</keyword>
<gene>
    <name evidence="2" type="ORF">LAMI_0A00210G</name>
</gene>
<keyword evidence="1" id="KW-1133">Transmembrane helix</keyword>
<feature type="transmembrane region" description="Helical" evidence="1">
    <location>
        <begin position="407"/>
        <end position="440"/>
    </location>
</feature>
<dbReference type="OrthoDB" id="191995at2759"/>
<dbReference type="Pfam" id="PF06772">
    <property type="entry name" value="LtrA"/>
    <property type="match status" value="1"/>
</dbReference>